<organism evidence="5 6">
    <name type="scientific">Solirubrobacter deserti</name>
    <dbReference type="NCBI Taxonomy" id="2282478"/>
    <lineage>
        <taxon>Bacteria</taxon>
        <taxon>Bacillati</taxon>
        <taxon>Actinomycetota</taxon>
        <taxon>Thermoleophilia</taxon>
        <taxon>Solirubrobacterales</taxon>
        <taxon>Solirubrobacteraceae</taxon>
        <taxon>Solirubrobacter</taxon>
    </lineage>
</organism>
<dbReference type="InterPro" id="IPR050557">
    <property type="entry name" value="RTX_toxin/Mannuronan_C5-epim"/>
</dbReference>
<dbReference type="Pfam" id="PF17957">
    <property type="entry name" value="Big_7"/>
    <property type="match status" value="1"/>
</dbReference>
<dbReference type="Gene3D" id="2.60.40.10">
    <property type="entry name" value="Immunoglobulins"/>
    <property type="match status" value="1"/>
</dbReference>
<dbReference type="Gene3D" id="2.150.10.10">
    <property type="entry name" value="Serralysin-like metalloprotease, C-terminal"/>
    <property type="match status" value="1"/>
</dbReference>
<feature type="signal peptide" evidence="4">
    <location>
        <begin position="1"/>
        <end position="19"/>
    </location>
</feature>
<protein>
    <submittedName>
        <fullName evidence="5">Ig-like domain-containing protein</fullName>
    </submittedName>
</protein>
<comment type="caution">
    <text evidence="5">The sequence shown here is derived from an EMBL/GenBank/DDBJ whole genome shotgun (WGS) entry which is preliminary data.</text>
</comment>
<evidence type="ECO:0000313" key="5">
    <source>
        <dbReference type="EMBL" id="MDA0140390.1"/>
    </source>
</evidence>
<reference evidence="5" key="1">
    <citation type="submission" date="2022-10" db="EMBL/GenBank/DDBJ databases">
        <title>The WGS of Solirubrobacter sp. CPCC 204708.</title>
        <authorList>
            <person name="Jiang Z."/>
        </authorList>
    </citation>
    <scope>NUCLEOTIDE SEQUENCE</scope>
    <source>
        <strain evidence="5">CPCC 204708</strain>
    </source>
</reference>
<dbReference type="PROSITE" id="PS00330">
    <property type="entry name" value="HEMOLYSIN_CALCIUM"/>
    <property type="match status" value="1"/>
</dbReference>
<dbReference type="PRINTS" id="PR00313">
    <property type="entry name" value="CABNDNGRPT"/>
</dbReference>
<proteinExistence type="predicted"/>
<feature type="region of interest" description="Disordered" evidence="3">
    <location>
        <begin position="126"/>
        <end position="175"/>
    </location>
</feature>
<keyword evidence="2" id="KW-0964">Secreted</keyword>
<dbReference type="InterPro" id="IPR001343">
    <property type="entry name" value="Hemolysn_Ca-bd"/>
</dbReference>
<dbReference type="InterPro" id="IPR013783">
    <property type="entry name" value="Ig-like_fold"/>
</dbReference>
<comment type="subcellular location">
    <subcellularLocation>
        <location evidence="1">Secreted</location>
    </subcellularLocation>
</comment>
<dbReference type="PANTHER" id="PTHR38340">
    <property type="entry name" value="S-LAYER PROTEIN"/>
    <property type="match status" value="1"/>
</dbReference>
<evidence type="ECO:0000313" key="6">
    <source>
        <dbReference type="Proteomes" id="UP001147700"/>
    </source>
</evidence>
<evidence type="ECO:0000256" key="1">
    <source>
        <dbReference type="ARBA" id="ARBA00004613"/>
    </source>
</evidence>
<feature type="chain" id="PRO_5045489189" evidence="4">
    <location>
        <begin position="20"/>
        <end position="496"/>
    </location>
</feature>
<dbReference type="PANTHER" id="PTHR38340:SF1">
    <property type="entry name" value="S-LAYER PROTEIN"/>
    <property type="match status" value="1"/>
</dbReference>
<dbReference type="Proteomes" id="UP001147700">
    <property type="component" value="Unassembled WGS sequence"/>
</dbReference>
<evidence type="ECO:0000256" key="3">
    <source>
        <dbReference type="SAM" id="MobiDB-lite"/>
    </source>
</evidence>
<dbReference type="Pfam" id="PF00353">
    <property type="entry name" value="HemolysinCabind"/>
    <property type="match status" value="3"/>
</dbReference>
<evidence type="ECO:0000256" key="4">
    <source>
        <dbReference type="SAM" id="SignalP"/>
    </source>
</evidence>
<keyword evidence="6" id="KW-1185">Reference proteome</keyword>
<gene>
    <name evidence="5" type="ORF">OJ962_23025</name>
</gene>
<keyword evidence="4" id="KW-0732">Signal</keyword>
<accession>A0ABT4RPH5</accession>
<evidence type="ECO:0000256" key="2">
    <source>
        <dbReference type="ARBA" id="ARBA00022525"/>
    </source>
</evidence>
<dbReference type="SUPFAM" id="SSF51120">
    <property type="entry name" value="beta-Roll"/>
    <property type="match status" value="2"/>
</dbReference>
<dbReference type="RefSeq" id="WP_202953289.1">
    <property type="nucleotide sequence ID" value="NZ_JAPCID010000038.1"/>
</dbReference>
<dbReference type="InterPro" id="IPR018511">
    <property type="entry name" value="Hemolysin-typ_Ca-bd_CS"/>
</dbReference>
<feature type="compositionally biased region" description="Gly residues" evidence="3">
    <location>
        <begin position="132"/>
        <end position="172"/>
    </location>
</feature>
<sequence length="496" mass="50209">MKRSLLVVGVVVSSGLVGAAPAGAATLTLANGTLTYVAGAGASNNLAFSGDAAQVIVERRIDTDADVIAGAGCTGVPEGERYACAGVSRVVVEAGDGADRVDAPTLAVPITINGGEGIDALTGGSGADAISGGPGDDQELGGGAGADVVDGGVGDDLIGGGSGPDALGGGPGLDRVSYSSRPSVTVTLDGAANDGSPGEGDNVLGDVEDVTLATTADGAASLIGDAGGNFLDVDGGPATIDGAEGADVIYGSDYNDTINARDGFPDRIYCNAGTDTAVLDQFDVVSACENAPVVVVAGAPTLDDAPPVLTWTAPAARVRFRGDVPPVLSVNASDDRGVAKVQFYDDDRFVCEALAPPYACTYTVRGADVGSNTLTAVAIDGARQQTSAVRVVTVTRFRPRLSLTLRPSRDRRMPYRFVVRGRLASAGACSGRIRITVKSGRRTVSARRTALSRQCRYSIAVSFPTRVAARLRFGARFEGNASTLPRSAKVRSARLG</sequence>
<name>A0ABT4RPH5_9ACTN</name>
<dbReference type="InterPro" id="IPR011049">
    <property type="entry name" value="Serralysin-like_metalloprot_C"/>
</dbReference>
<dbReference type="EMBL" id="JAPCID010000038">
    <property type="protein sequence ID" value="MDA0140390.1"/>
    <property type="molecule type" value="Genomic_DNA"/>
</dbReference>